<name>A0A0W0FEQ5_MONRR</name>
<protein>
    <submittedName>
        <fullName evidence="2">Uncharacterized protein</fullName>
    </submittedName>
</protein>
<accession>A0A0W0FEQ5</accession>
<evidence type="ECO:0000313" key="3">
    <source>
        <dbReference type="Proteomes" id="UP000054988"/>
    </source>
</evidence>
<dbReference type="AlphaFoldDB" id="A0A0W0FEQ5"/>
<sequence>MSGRWDQKYHVDADGQNLEDFEPLSPSPVPYSDHRFYYHGPPHLYPMDGTGPTNPYSSSRVEEGHPNVMRNMDDLSQTCFSNGLVSAPNSGHIRNLLASPRYATPYGYVGSSDSEDRSNDYMNTATGPSFPYPDHQSLQTVTYRGESLAANAAGSLYIPPGTGWEISDSGHRYDATHPLSTTSDSAKSVPDPNGQHRVFKKVVATGGVVDAKKRFAKGFIDFRKMSLQVGHRGPTSLGVVLLCCLVKARSILDPKTGDHDKSDIATAEERTLKYGAWGEVARANLRSLGS</sequence>
<organism evidence="2 3">
    <name type="scientific">Moniliophthora roreri</name>
    <name type="common">Frosty pod rot fungus</name>
    <name type="synonym">Monilia roreri</name>
    <dbReference type="NCBI Taxonomy" id="221103"/>
    <lineage>
        <taxon>Eukaryota</taxon>
        <taxon>Fungi</taxon>
        <taxon>Dikarya</taxon>
        <taxon>Basidiomycota</taxon>
        <taxon>Agaricomycotina</taxon>
        <taxon>Agaricomycetes</taxon>
        <taxon>Agaricomycetidae</taxon>
        <taxon>Agaricales</taxon>
        <taxon>Marasmiineae</taxon>
        <taxon>Marasmiaceae</taxon>
        <taxon>Moniliophthora</taxon>
    </lineage>
</organism>
<gene>
    <name evidence="2" type="ORF">WG66_12666</name>
</gene>
<proteinExistence type="predicted"/>
<reference evidence="2 3" key="1">
    <citation type="submission" date="2015-12" db="EMBL/GenBank/DDBJ databases">
        <title>Draft genome sequence of Moniliophthora roreri, the causal agent of frosty pod rot of cacao.</title>
        <authorList>
            <person name="Aime M.C."/>
            <person name="Diaz-Valderrama J.R."/>
            <person name="Kijpornyongpan T."/>
            <person name="Phillips-Mora W."/>
        </authorList>
    </citation>
    <scope>NUCLEOTIDE SEQUENCE [LARGE SCALE GENOMIC DNA]</scope>
    <source>
        <strain evidence="2 3">MCA 2952</strain>
    </source>
</reference>
<feature type="region of interest" description="Disordered" evidence="1">
    <location>
        <begin position="1"/>
        <end position="23"/>
    </location>
</feature>
<feature type="compositionally biased region" description="Basic and acidic residues" evidence="1">
    <location>
        <begin position="1"/>
        <end position="13"/>
    </location>
</feature>
<dbReference type="EMBL" id="LATX01002039">
    <property type="protein sequence ID" value="KTB34773.1"/>
    <property type="molecule type" value="Genomic_DNA"/>
</dbReference>
<evidence type="ECO:0000256" key="1">
    <source>
        <dbReference type="SAM" id="MobiDB-lite"/>
    </source>
</evidence>
<evidence type="ECO:0000313" key="2">
    <source>
        <dbReference type="EMBL" id="KTB34773.1"/>
    </source>
</evidence>
<dbReference type="Proteomes" id="UP000054988">
    <property type="component" value="Unassembled WGS sequence"/>
</dbReference>
<feature type="region of interest" description="Disordered" evidence="1">
    <location>
        <begin position="175"/>
        <end position="194"/>
    </location>
</feature>
<comment type="caution">
    <text evidence="2">The sequence shown here is derived from an EMBL/GenBank/DDBJ whole genome shotgun (WGS) entry which is preliminary data.</text>
</comment>